<dbReference type="InterPro" id="IPR003362">
    <property type="entry name" value="Bact_transf"/>
</dbReference>
<comment type="similarity">
    <text evidence="2">Belongs to the bacterial sugar transferase family.</text>
</comment>
<evidence type="ECO:0000256" key="4">
    <source>
        <dbReference type="ARBA" id="ARBA00022692"/>
    </source>
</evidence>
<proteinExistence type="inferred from homology"/>
<evidence type="ECO:0000256" key="1">
    <source>
        <dbReference type="ARBA" id="ARBA00004141"/>
    </source>
</evidence>
<keyword evidence="5 7" id="KW-1133">Transmembrane helix</keyword>
<feature type="domain" description="Bacterial sugar transferase" evidence="8">
    <location>
        <begin position="274"/>
        <end position="457"/>
    </location>
</feature>
<dbReference type="Pfam" id="PF02397">
    <property type="entry name" value="Bac_transf"/>
    <property type="match status" value="1"/>
</dbReference>
<gene>
    <name evidence="9" type="primary">wcaJ</name>
    <name evidence="9" type="ORF">RDT67_23345</name>
</gene>
<dbReference type="GO" id="GO:0016020">
    <property type="term" value="C:membrane"/>
    <property type="evidence" value="ECO:0007669"/>
    <property type="project" value="UniProtKB-SubCell"/>
</dbReference>
<dbReference type="InterPro" id="IPR017475">
    <property type="entry name" value="EPS_sugar_tfrase"/>
</dbReference>
<feature type="transmembrane region" description="Helical" evidence="7">
    <location>
        <begin position="46"/>
        <end position="65"/>
    </location>
</feature>
<evidence type="ECO:0000259" key="8">
    <source>
        <dbReference type="Pfam" id="PF02397"/>
    </source>
</evidence>
<comment type="caution">
    <text evidence="9">The sequence shown here is derived from an EMBL/GenBank/DDBJ whole genome shotgun (WGS) entry which is preliminary data.</text>
</comment>
<dbReference type="NCBIfam" id="TIGR03025">
    <property type="entry name" value="EPS_sugtrans"/>
    <property type="match status" value="1"/>
</dbReference>
<evidence type="ECO:0000256" key="6">
    <source>
        <dbReference type="ARBA" id="ARBA00023136"/>
    </source>
</evidence>
<dbReference type="InterPro" id="IPR036291">
    <property type="entry name" value="NAD(P)-bd_dom_sf"/>
</dbReference>
<name>A0AAJ1YFR2_SERFO</name>
<dbReference type="PANTHER" id="PTHR30576">
    <property type="entry name" value="COLANIC BIOSYNTHESIS UDP-GLUCOSE LIPID CARRIER TRANSFERASE"/>
    <property type="match status" value="1"/>
</dbReference>
<dbReference type="GO" id="GO:0089702">
    <property type="term" value="F:undecaprenyl-phosphate glucose phosphotransferase activity"/>
    <property type="evidence" value="ECO:0007669"/>
    <property type="project" value="UniProtKB-EC"/>
</dbReference>
<evidence type="ECO:0000256" key="3">
    <source>
        <dbReference type="ARBA" id="ARBA00022679"/>
    </source>
</evidence>
<dbReference type="Pfam" id="PF13727">
    <property type="entry name" value="CoA_binding_3"/>
    <property type="match status" value="1"/>
</dbReference>
<keyword evidence="4 7" id="KW-0812">Transmembrane</keyword>
<feature type="transmembrane region" description="Helical" evidence="7">
    <location>
        <begin position="110"/>
        <end position="129"/>
    </location>
</feature>
<evidence type="ECO:0000313" key="10">
    <source>
        <dbReference type="Proteomes" id="UP001224622"/>
    </source>
</evidence>
<dbReference type="InterPro" id="IPR017473">
    <property type="entry name" value="Undecaprenyl-P_gluc_Ptfrase"/>
</dbReference>
<feature type="transmembrane region" description="Helical" evidence="7">
    <location>
        <begin position="86"/>
        <end position="104"/>
    </location>
</feature>
<dbReference type="SUPFAM" id="SSF51735">
    <property type="entry name" value="NAD(P)-binding Rossmann-fold domains"/>
    <property type="match status" value="1"/>
</dbReference>
<keyword evidence="6 7" id="KW-0472">Membrane</keyword>
<accession>A0AAJ1YFR2</accession>
<protein>
    <submittedName>
        <fullName evidence="9">Undecaprenyl-phosphate glucose phosphotransferase</fullName>
        <ecNumber evidence="9">2.7.8.31</ecNumber>
    </submittedName>
</protein>
<dbReference type="EC" id="2.7.8.31" evidence="9"/>
<evidence type="ECO:0000256" key="2">
    <source>
        <dbReference type="ARBA" id="ARBA00006464"/>
    </source>
</evidence>
<dbReference type="AlphaFoldDB" id="A0AAJ1YFR2"/>
<evidence type="ECO:0000256" key="5">
    <source>
        <dbReference type="ARBA" id="ARBA00022989"/>
    </source>
</evidence>
<dbReference type="NCBIfam" id="TIGR03023">
    <property type="entry name" value="WcaJ_sugtrans"/>
    <property type="match status" value="1"/>
</dbReference>
<dbReference type="RefSeq" id="WP_309048367.1">
    <property type="nucleotide sequence ID" value="NZ_JAVIGA010000035.1"/>
</dbReference>
<reference evidence="9" key="1">
    <citation type="submission" date="2023-08" db="EMBL/GenBank/DDBJ databases">
        <title>The Comparative Genomic Analysis of Yersiniaceae from Polar Regions.</title>
        <authorList>
            <person name="Goncharov A."/>
            <person name="Aslanov B."/>
            <person name="Kolodzhieva V."/>
            <person name="Azarov D."/>
            <person name="Mochov A."/>
            <person name="Lebedeva E."/>
        </authorList>
    </citation>
    <scope>NUCLEOTIDE SEQUENCE</scope>
    <source>
        <strain evidence="9">Vf</strain>
    </source>
</reference>
<dbReference type="GO" id="GO:0009242">
    <property type="term" value="P:colanic acid biosynthetic process"/>
    <property type="evidence" value="ECO:0007669"/>
    <property type="project" value="TreeGrafter"/>
</dbReference>
<dbReference type="PANTHER" id="PTHR30576:SF21">
    <property type="entry name" value="UDP-GLUCOSE:UNDECAPRENYL-PHOSPHATE GLUCOSE-1-PHOSPHATE TRANSFERASE"/>
    <property type="match status" value="1"/>
</dbReference>
<evidence type="ECO:0000313" key="9">
    <source>
        <dbReference type="EMBL" id="MDQ9129358.1"/>
    </source>
</evidence>
<sequence>MNSFRRGAFQSNASVTSMIQRFSDISIIFLGLYISCFILGEHFYVQHWLMILVSIVIFQMLGGMSDFYRSWRGVRVIAELQLILKNWSLSLLLTFGVIAFVRGFEDDFAIYLQWYLLVCIGLSSSRGAIRLFLRHMRNLGYNTRNVAIMGSMPIGIRLAETLRDTPWMGFKVLGFYDDNVRDNIGSISRCGDLEQLIKDSKSGRIDRIYIAMPMEREATIKNMVSELSDSTCSVMLIPDIFTFNMLQSRNEEINGIPVLSLFDTPMSGINRIVKRFEDIILSTIILLFISPILLIIALMVKFTSRGPVIFKQKRYGMDGKPIAVWKFRSMSVMENGSEVVQAKKGDVRLTRIGAFLRSTSLDELPQFFNVITGDMSIVGPRPHAVYHNEQYRKLIKGYMLRHKMKPGITGWAQINGWRGETDTLDKMQRRVEFDLDYISNWSVWFDLKIIFLTIFKGFVNKSAY</sequence>
<dbReference type="NCBIfam" id="NF007518">
    <property type="entry name" value="PRK10124.1"/>
    <property type="match status" value="1"/>
</dbReference>
<dbReference type="Gene3D" id="3.40.50.720">
    <property type="entry name" value="NAD(P)-binding Rossmann-like Domain"/>
    <property type="match status" value="1"/>
</dbReference>
<dbReference type="EMBL" id="JAVIGA010000035">
    <property type="protein sequence ID" value="MDQ9129358.1"/>
    <property type="molecule type" value="Genomic_DNA"/>
</dbReference>
<feature type="transmembrane region" description="Helical" evidence="7">
    <location>
        <begin position="279"/>
        <end position="300"/>
    </location>
</feature>
<feature type="transmembrane region" description="Helical" evidence="7">
    <location>
        <begin position="21"/>
        <end position="40"/>
    </location>
</feature>
<comment type="subcellular location">
    <subcellularLocation>
        <location evidence="1">Membrane</location>
        <topology evidence="1">Multi-pass membrane protein</topology>
    </subcellularLocation>
</comment>
<keyword evidence="3 9" id="KW-0808">Transferase</keyword>
<dbReference type="Proteomes" id="UP001224622">
    <property type="component" value="Unassembled WGS sequence"/>
</dbReference>
<evidence type="ECO:0000256" key="7">
    <source>
        <dbReference type="SAM" id="Phobius"/>
    </source>
</evidence>
<organism evidence="9 10">
    <name type="scientific">Serratia fonticola</name>
    <dbReference type="NCBI Taxonomy" id="47917"/>
    <lineage>
        <taxon>Bacteria</taxon>
        <taxon>Pseudomonadati</taxon>
        <taxon>Pseudomonadota</taxon>
        <taxon>Gammaproteobacteria</taxon>
        <taxon>Enterobacterales</taxon>
        <taxon>Yersiniaceae</taxon>
        <taxon>Serratia</taxon>
    </lineage>
</organism>